<dbReference type="EMBL" id="JNBQ01000001">
    <property type="protein sequence ID" value="KLN36507.1"/>
    <property type="molecule type" value="Genomic_DNA"/>
</dbReference>
<sequence>MTTTLRPFRPTDLDAVADLSLRAWEDAFASWRDILGERLYGLAYPDWRRSQEAEVRGACEKHPATTVVAERAGRVVGFATAVIGEPPAEGARAGDLEIIAVDPDVQGEGVGRLLVDAALQLLRDAGCAYANVWTGGDPGHDAARALYESSGFTALPVVHYYREL</sequence>
<accession>A0A0H2L8N4</accession>
<name>A0A0H2L8N4_9MICO</name>
<protein>
    <recommendedName>
        <fullName evidence="3">N-acetyltransferase domain-containing protein</fullName>
    </recommendedName>
</protein>
<dbReference type="SUPFAM" id="SSF55729">
    <property type="entry name" value="Acyl-CoA N-acyltransferases (Nat)"/>
    <property type="match status" value="1"/>
</dbReference>
<evidence type="ECO:0000259" key="3">
    <source>
        <dbReference type="PROSITE" id="PS51186"/>
    </source>
</evidence>
<dbReference type="GO" id="GO:0016747">
    <property type="term" value="F:acyltransferase activity, transferring groups other than amino-acyl groups"/>
    <property type="evidence" value="ECO:0007669"/>
    <property type="project" value="InterPro"/>
</dbReference>
<keyword evidence="1" id="KW-0808">Transferase</keyword>
<evidence type="ECO:0000256" key="1">
    <source>
        <dbReference type="ARBA" id="ARBA00022679"/>
    </source>
</evidence>
<dbReference type="InterPro" id="IPR000182">
    <property type="entry name" value="GNAT_dom"/>
</dbReference>
<dbReference type="PANTHER" id="PTHR43877">
    <property type="entry name" value="AMINOALKYLPHOSPHONATE N-ACETYLTRANSFERASE-RELATED-RELATED"/>
    <property type="match status" value="1"/>
</dbReference>
<dbReference type="Proteomes" id="UP000035265">
    <property type="component" value="Unassembled WGS sequence"/>
</dbReference>
<organism evidence="4 5">
    <name type="scientific">Cellulosimicrobium funkei</name>
    <dbReference type="NCBI Taxonomy" id="264251"/>
    <lineage>
        <taxon>Bacteria</taxon>
        <taxon>Bacillati</taxon>
        <taxon>Actinomycetota</taxon>
        <taxon>Actinomycetes</taxon>
        <taxon>Micrococcales</taxon>
        <taxon>Promicromonosporaceae</taxon>
        <taxon>Cellulosimicrobium</taxon>
    </lineage>
</organism>
<dbReference type="AlphaFoldDB" id="A0A0H2L8N4"/>
<reference evidence="4 5" key="1">
    <citation type="submission" date="2014-05" db="EMBL/GenBank/DDBJ databases">
        <title>Cellulosimicrobium funkei U11 genome.</title>
        <authorList>
            <person name="Hu C."/>
            <person name="Gong Y."/>
            <person name="Wan W."/>
            <person name="Jiang M."/>
        </authorList>
    </citation>
    <scope>NUCLEOTIDE SEQUENCE [LARGE SCALE GENOMIC DNA]</scope>
    <source>
        <strain evidence="4 5">U11</strain>
    </source>
</reference>
<dbReference type="Gene3D" id="3.40.630.30">
    <property type="match status" value="1"/>
</dbReference>
<dbReference type="STRING" id="264251.FB00_01255"/>
<proteinExistence type="predicted"/>
<dbReference type="PATRIC" id="fig|264251.5.peg.256"/>
<dbReference type="InterPro" id="IPR016181">
    <property type="entry name" value="Acyl_CoA_acyltransferase"/>
</dbReference>
<evidence type="ECO:0000256" key="2">
    <source>
        <dbReference type="ARBA" id="ARBA00023315"/>
    </source>
</evidence>
<gene>
    <name evidence="4" type="ORF">FB00_01255</name>
</gene>
<dbReference type="PROSITE" id="PS51186">
    <property type="entry name" value="GNAT"/>
    <property type="match status" value="1"/>
</dbReference>
<dbReference type="InterPro" id="IPR050832">
    <property type="entry name" value="Bact_Acetyltransf"/>
</dbReference>
<dbReference type="RefSeq" id="WP_047230992.1">
    <property type="nucleotide sequence ID" value="NZ_JNBQ01000001.1"/>
</dbReference>
<evidence type="ECO:0000313" key="4">
    <source>
        <dbReference type="EMBL" id="KLN36507.1"/>
    </source>
</evidence>
<dbReference type="Pfam" id="PF00583">
    <property type="entry name" value="Acetyltransf_1"/>
    <property type="match status" value="1"/>
</dbReference>
<comment type="caution">
    <text evidence="4">The sequence shown here is derived from an EMBL/GenBank/DDBJ whole genome shotgun (WGS) entry which is preliminary data.</text>
</comment>
<evidence type="ECO:0000313" key="5">
    <source>
        <dbReference type="Proteomes" id="UP000035265"/>
    </source>
</evidence>
<dbReference type="CDD" id="cd04301">
    <property type="entry name" value="NAT_SF"/>
    <property type="match status" value="1"/>
</dbReference>
<keyword evidence="5" id="KW-1185">Reference proteome</keyword>
<feature type="domain" description="N-acetyltransferase" evidence="3">
    <location>
        <begin position="3"/>
        <end position="164"/>
    </location>
</feature>
<keyword evidence="2" id="KW-0012">Acyltransferase</keyword>